<comment type="caution">
    <text evidence="4">The sequence shown here is derived from an EMBL/GenBank/DDBJ whole genome shotgun (WGS) entry which is preliminary data.</text>
</comment>
<dbReference type="CDD" id="cd18873">
    <property type="entry name" value="NUDIX_NadM_like"/>
    <property type="match status" value="1"/>
</dbReference>
<evidence type="ECO:0000313" key="5">
    <source>
        <dbReference type="Proteomes" id="UP001500840"/>
    </source>
</evidence>
<dbReference type="Pfam" id="PF21906">
    <property type="entry name" value="WHD_NrtR"/>
    <property type="match status" value="1"/>
</dbReference>
<dbReference type="Proteomes" id="UP001500840">
    <property type="component" value="Unassembled WGS sequence"/>
</dbReference>
<evidence type="ECO:0000259" key="3">
    <source>
        <dbReference type="PROSITE" id="PS51462"/>
    </source>
</evidence>
<gene>
    <name evidence="4" type="ORF">GCM10023156_21120</name>
</gene>
<dbReference type="PROSITE" id="PS00893">
    <property type="entry name" value="NUDIX_BOX"/>
    <property type="match status" value="1"/>
</dbReference>
<dbReference type="PRINTS" id="PR00502">
    <property type="entry name" value="NUDIXFAMILY"/>
</dbReference>
<proteinExistence type="inferred from homology"/>
<name>A0ABP8MN48_9BACT</name>
<comment type="similarity">
    <text evidence="2">Belongs to the Nudix hydrolase family.</text>
</comment>
<evidence type="ECO:0000313" key="4">
    <source>
        <dbReference type="EMBL" id="GAA4452170.1"/>
    </source>
</evidence>
<protein>
    <submittedName>
        <fullName evidence="4">NUDIX domain-containing protein</fullName>
    </submittedName>
</protein>
<dbReference type="SUPFAM" id="SSF55811">
    <property type="entry name" value="Nudix"/>
    <property type="match status" value="1"/>
</dbReference>
<evidence type="ECO:0000256" key="2">
    <source>
        <dbReference type="RuleBase" id="RU003476"/>
    </source>
</evidence>
<keyword evidence="1 2" id="KW-0378">Hydrolase</keyword>
<keyword evidence="5" id="KW-1185">Reference proteome</keyword>
<dbReference type="PANTHER" id="PTHR43736:SF4">
    <property type="entry name" value="SLR1690 PROTEIN"/>
    <property type="match status" value="1"/>
</dbReference>
<dbReference type="InterPro" id="IPR020084">
    <property type="entry name" value="NUDIX_hydrolase_CS"/>
</dbReference>
<dbReference type="Gene3D" id="1.10.10.10">
    <property type="entry name" value="Winged helix-like DNA-binding domain superfamily/Winged helix DNA-binding domain"/>
    <property type="match status" value="1"/>
</dbReference>
<dbReference type="PANTHER" id="PTHR43736">
    <property type="entry name" value="ADP-RIBOSE PYROPHOSPHATASE"/>
    <property type="match status" value="1"/>
</dbReference>
<accession>A0ABP8MN48</accession>
<reference evidence="5" key="1">
    <citation type="journal article" date="2019" name="Int. J. Syst. Evol. Microbiol.">
        <title>The Global Catalogue of Microorganisms (GCM) 10K type strain sequencing project: providing services to taxonomists for standard genome sequencing and annotation.</title>
        <authorList>
            <consortium name="The Broad Institute Genomics Platform"/>
            <consortium name="The Broad Institute Genome Sequencing Center for Infectious Disease"/>
            <person name="Wu L."/>
            <person name="Ma J."/>
        </authorList>
    </citation>
    <scope>NUCLEOTIDE SEQUENCE [LARGE SCALE GENOMIC DNA]</scope>
    <source>
        <strain evidence="5">JCM 17759</strain>
    </source>
</reference>
<dbReference type="SUPFAM" id="SSF46785">
    <property type="entry name" value="Winged helix' DNA-binding domain"/>
    <property type="match status" value="1"/>
</dbReference>
<dbReference type="InterPro" id="IPR036388">
    <property type="entry name" value="WH-like_DNA-bd_sf"/>
</dbReference>
<dbReference type="InterPro" id="IPR020476">
    <property type="entry name" value="Nudix_hydrolase"/>
</dbReference>
<organism evidence="4 5">
    <name type="scientific">Novipirellula rosea</name>
    <dbReference type="NCBI Taxonomy" id="1031540"/>
    <lineage>
        <taxon>Bacteria</taxon>
        <taxon>Pseudomonadati</taxon>
        <taxon>Planctomycetota</taxon>
        <taxon>Planctomycetia</taxon>
        <taxon>Pirellulales</taxon>
        <taxon>Pirellulaceae</taxon>
        <taxon>Novipirellula</taxon>
    </lineage>
</organism>
<sequence>MPYTYKHPRPALTVDCVVFGLSDSSLNVLLIQRANPPFKGQWAIPGGFVDMDEALDDAARRELQEETGIENLFIEQLYTFGGVDRDPRGRVVSVAYMALVRQEDCQPKHADDAADADWFAVNSLPKLGFDHQEILKMAHERIRSKVQYQPIGFELLPRKFPLRDLQRLYEIILDREIDKRNFRKKMLNMDVLEELDEFEQNVSHRAARMYRFNRRKYQQRLKEGFHFEI</sequence>
<dbReference type="InterPro" id="IPR015797">
    <property type="entry name" value="NUDIX_hydrolase-like_dom_sf"/>
</dbReference>
<dbReference type="InterPro" id="IPR054105">
    <property type="entry name" value="WHD_NrtR"/>
</dbReference>
<dbReference type="Gene3D" id="3.90.79.10">
    <property type="entry name" value="Nucleoside Triphosphate Pyrophosphohydrolase"/>
    <property type="match status" value="1"/>
</dbReference>
<dbReference type="PROSITE" id="PS51462">
    <property type="entry name" value="NUDIX"/>
    <property type="match status" value="1"/>
</dbReference>
<dbReference type="RefSeq" id="WP_339941123.1">
    <property type="nucleotide sequence ID" value="NZ_BAABGA010000029.1"/>
</dbReference>
<dbReference type="InterPro" id="IPR036390">
    <property type="entry name" value="WH_DNA-bd_sf"/>
</dbReference>
<dbReference type="InterPro" id="IPR000086">
    <property type="entry name" value="NUDIX_hydrolase_dom"/>
</dbReference>
<feature type="domain" description="Nudix hydrolase" evidence="3">
    <location>
        <begin position="11"/>
        <end position="149"/>
    </location>
</feature>
<dbReference type="EMBL" id="BAABGA010000029">
    <property type="protein sequence ID" value="GAA4452170.1"/>
    <property type="molecule type" value="Genomic_DNA"/>
</dbReference>
<evidence type="ECO:0000256" key="1">
    <source>
        <dbReference type="ARBA" id="ARBA00022801"/>
    </source>
</evidence>
<dbReference type="Pfam" id="PF00293">
    <property type="entry name" value="NUDIX"/>
    <property type="match status" value="1"/>
</dbReference>